<sequence>YAKKSDIPDTSKLATSADLTTEATARQNGDDALAQRVSTVEKNIAALPASDTLPRILSQQGTLIQSFTATGVQDSDRITFPQAFGDDSVLIFITPKTPSATGSWSPPVCGYNLENRYSFGLTRFFTDGTDKTSKGDISVLAIGKPA</sequence>
<evidence type="ECO:0000313" key="2">
    <source>
        <dbReference type="Proteomes" id="UP001165648"/>
    </source>
</evidence>
<protein>
    <submittedName>
        <fullName evidence="1">Uncharacterized protein</fullName>
    </submittedName>
</protein>
<dbReference type="Proteomes" id="UP001165648">
    <property type="component" value="Unassembled WGS sequence"/>
</dbReference>
<evidence type="ECO:0000313" key="1">
    <source>
        <dbReference type="EMBL" id="MCX5615366.1"/>
    </source>
</evidence>
<gene>
    <name evidence="1" type="ORF">NQF64_08975</name>
</gene>
<keyword evidence="2" id="KW-1185">Reference proteome</keyword>
<dbReference type="RefSeq" id="WP_266107161.1">
    <property type="nucleotide sequence ID" value="NZ_JANIDW010000016.1"/>
</dbReference>
<accession>A0ABT3W8G8</accession>
<organism evidence="1 2">
    <name type="scientific">Bombella saccharophila</name>
    <dbReference type="NCBI Taxonomy" id="2967338"/>
    <lineage>
        <taxon>Bacteria</taxon>
        <taxon>Pseudomonadati</taxon>
        <taxon>Pseudomonadota</taxon>
        <taxon>Alphaproteobacteria</taxon>
        <taxon>Acetobacterales</taxon>
        <taxon>Acetobacteraceae</taxon>
        <taxon>Bombella</taxon>
    </lineage>
</organism>
<proteinExistence type="predicted"/>
<feature type="non-terminal residue" evidence="1">
    <location>
        <position position="1"/>
    </location>
</feature>
<name>A0ABT3W8G8_9PROT</name>
<comment type="caution">
    <text evidence="1">The sequence shown here is derived from an EMBL/GenBank/DDBJ whole genome shotgun (WGS) entry which is preliminary data.</text>
</comment>
<reference evidence="1 2" key="1">
    <citation type="submission" date="2022-07" db="EMBL/GenBank/DDBJ databases">
        <title>Bombella genomes.</title>
        <authorList>
            <person name="Harer L."/>
            <person name="Styblova S."/>
            <person name="Ehrmann M."/>
        </authorList>
    </citation>
    <scope>NUCLEOTIDE SEQUENCE [LARGE SCALE GENOMIC DNA]</scope>
    <source>
        <strain evidence="1 2">TMW 2.2558</strain>
    </source>
</reference>
<dbReference type="EMBL" id="JANIDW010000016">
    <property type="protein sequence ID" value="MCX5615366.1"/>
    <property type="molecule type" value="Genomic_DNA"/>
</dbReference>